<evidence type="ECO:0000313" key="2">
    <source>
        <dbReference type="Proteomes" id="UP000270261"/>
    </source>
</evidence>
<name>A0A426FPM9_9BURK</name>
<accession>A0A426FPM9</accession>
<organism evidence="1 2">
    <name type="scientific">Lautropia dentalis</name>
    <dbReference type="NCBI Taxonomy" id="2490857"/>
    <lineage>
        <taxon>Bacteria</taxon>
        <taxon>Pseudomonadati</taxon>
        <taxon>Pseudomonadota</taxon>
        <taxon>Betaproteobacteria</taxon>
        <taxon>Burkholderiales</taxon>
        <taxon>Burkholderiaceae</taxon>
        <taxon>Lautropia</taxon>
    </lineage>
</organism>
<dbReference type="AlphaFoldDB" id="A0A426FPM9"/>
<evidence type="ECO:0000313" key="1">
    <source>
        <dbReference type="EMBL" id="RRN44625.1"/>
    </source>
</evidence>
<proteinExistence type="predicted"/>
<dbReference type="EMBL" id="RRUE01000002">
    <property type="protein sequence ID" value="RRN44625.1"/>
    <property type="molecule type" value="Genomic_DNA"/>
</dbReference>
<protein>
    <submittedName>
        <fullName evidence="1">Uncharacterized protein</fullName>
    </submittedName>
</protein>
<sequence length="106" mass="11825">MLDACVVPGVTHGTYVRPEPKRYLDPHEREILFREGGMNAVYAAESGAADEAGDADASWAWLAMGELPADVLLFWKRRRGAAFIRKWGFSTRHADAVYGPGWLDME</sequence>
<comment type="caution">
    <text evidence="1">The sequence shown here is derived from an EMBL/GenBank/DDBJ whole genome shotgun (WGS) entry which is preliminary data.</text>
</comment>
<gene>
    <name evidence="1" type="ORF">EHV23_10390</name>
</gene>
<dbReference type="Proteomes" id="UP000270261">
    <property type="component" value="Unassembled WGS sequence"/>
</dbReference>
<reference evidence="1 2" key="1">
    <citation type="submission" date="2018-11" db="EMBL/GenBank/DDBJ databases">
        <title>Genome sequencing of Lautropia sp. KCOM 2505 (= ChDC F240).</title>
        <authorList>
            <person name="Kook J.-K."/>
            <person name="Park S.-N."/>
            <person name="Lim Y.K."/>
        </authorList>
    </citation>
    <scope>NUCLEOTIDE SEQUENCE [LARGE SCALE GENOMIC DNA]</scope>
    <source>
        <strain evidence="1 2">KCOM 2505</strain>
    </source>
</reference>
<keyword evidence="2" id="KW-1185">Reference proteome</keyword>
<dbReference type="OrthoDB" id="8694957at2"/>